<feature type="transmembrane region" description="Helical" evidence="2">
    <location>
        <begin position="142"/>
        <end position="163"/>
    </location>
</feature>
<evidence type="ECO:0000313" key="5">
    <source>
        <dbReference type="Proteomes" id="UP001604335"/>
    </source>
</evidence>
<name>A0ABW7CDR1_9CYAN</name>
<feature type="region of interest" description="Disordered" evidence="1">
    <location>
        <begin position="179"/>
        <end position="209"/>
    </location>
</feature>
<evidence type="ECO:0000256" key="2">
    <source>
        <dbReference type="SAM" id="Phobius"/>
    </source>
</evidence>
<feature type="compositionally biased region" description="Basic and acidic residues" evidence="1">
    <location>
        <begin position="26"/>
        <end position="45"/>
    </location>
</feature>
<sequence>MTSEMRPHGQDPDWSEAFWSRVAASDSDRSLNQDLDGDRLERDYLDPGSDPAITESWGSGSPIGLEQFELLSAYLDDEVTPEERQQVEAWLATDSAVQQVFRTMGGLSRSITQIPVPAAAPIEQTVQGVLAKLDRRKQRLQWVGGSAIAAVVTAALASISTGWQEPSWQMASYRSTPEQSLALSSQSPTLAPTEPAASPTGQTPRSVVDRALIIE</sequence>
<keyword evidence="5" id="KW-1185">Reference proteome</keyword>
<dbReference type="EMBL" id="JAZAQF010000088">
    <property type="protein sequence ID" value="MFG3819277.1"/>
    <property type="molecule type" value="Genomic_DNA"/>
</dbReference>
<organism evidence="4 5">
    <name type="scientific">Limnothrix redekei LRLZ20PSL1</name>
    <dbReference type="NCBI Taxonomy" id="3112953"/>
    <lineage>
        <taxon>Bacteria</taxon>
        <taxon>Bacillati</taxon>
        <taxon>Cyanobacteriota</taxon>
        <taxon>Cyanophyceae</taxon>
        <taxon>Pseudanabaenales</taxon>
        <taxon>Pseudanabaenaceae</taxon>
        <taxon>Limnothrix</taxon>
    </lineage>
</organism>
<accession>A0ABW7CDR1</accession>
<dbReference type="Pfam" id="PF13490">
    <property type="entry name" value="zf-HC2"/>
    <property type="match status" value="1"/>
</dbReference>
<dbReference type="InterPro" id="IPR027383">
    <property type="entry name" value="Znf_put"/>
</dbReference>
<feature type="domain" description="Putative zinc-finger" evidence="3">
    <location>
        <begin position="69"/>
        <end position="89"/>
    </location>
</feature>
<protein>
    <submittedName>
        <fullName evidence="4">Zf-HC2 domain-containing protein</fullName>
    </submittedName>
</protein>
<dbReference type="Proteomes" id="UP001604335">
    <property type="component" value="Unassembled WGS sequence"/>
</dbReference>
<evidence type="ECO:0000259" key="3">
    <source>
        <dbReference type="Pfam" id="PF13490"/>
    </source>
</evidence>
<evidence type="ECO:0000313" key="4">
    <source>
        <dbReference type="EMBL" id="MFG3819277.1"/>
    </source>
</evidence>
<comment type="caution">
    <text evidence="4">The sequence shown here is derived from an EMBL/GenBank/DDBJ whole genome shotgun (WGS) entry which is preliminary data.</text>
</comment>
<proteinExistence type="predicted"/>
<feature type="region of interest" description="Disordered" evidence="1">
    <location>
        <begin position="26"/>
        <end position="60"/>
    </location>
</feature>
<keyword evidence="2" id="KW-0812">Transmembrane</keyword>
<evidence type="ECO:0000256" key="1">
    <source>
        <dbReference type="SAM" id="MobiDB-lite"/>
    </source>
</evidence>
<keyword evidence="2" id="KW-0472">Membrane</keyword>
<feature type="compositionally biased region" description="Polar residues" evidence="1">
    <location>
        <begin position="179"/>
        <end position="190"/>
    </location>
</feature>
<keyword evidence="2" id="KW-1133">Transmembrane helix</keyword>
<reference evidence="5" key="1">
    <citation type="journal article" date="2024" name="Algal Res.">
        <title>Biochemical, toxicological and genomic investigation of a high-biomass producing Limnothrix strain isolated from Italian shallow drinking water reservoir.</title>
        <authorList>
            <person name="Simonazzi M."/>
            <person name="Shishido T.K."/>
            <person name="Delbaje E."/>
            <person name="Wahlsten M."/>
            <person name="Fewer D.P."/>
            <person name="Sivonen K."/>
            <person name="Pezzolesi L."/>
            <person name="Pistocchi R."/>
        </authorList>
    </citation>
    <scope>NUCLEOTIDE SEQUENCE [LARGE SCALE GENOMIC DNA]</scope>
    <source>
        <strain evidence="5">LRLZ20PSL1</strain>
    </source>
</reference>
<gene>
    <name evidence="4" type="ORF">VPK24_16650</name>
</gene>
<dbReference type="RefSeq" id="WP_393015096.1">
    <property type="nucleotide sequence ID" value="NZ_JAZAQF010000088.1"/>
</dbReference>